<evidence type="ECO:0000256" key="1">
    <source>
        <dbReference type="SAM" id="Coils"/>
    </source>
</evidence>
<dbReference type="Gene3D" id="3.40.50.300">
    <property type="entry name" value="P-loop containing nucleotide triphosphate hydrolases"/>
    <property type="match status" value="1"/>
</dbReference>
<proteinExistence type="predicted"/>
<dbReference type="Pfam" id="PF13476">
    <property type="entry name" value="AAA_23"/>
    <property type="match status" value="1"/>
</dbReference>
<feature type="coiled-coil region" evidence="1">
    <location>
        <begin position="318"/>
        <end position="352"/>
    </location>
</feature>
<keyword evidence="5" id="KW-1185">Reference proteome</keyword>
<protein>
    <submittedName>
        <fullName evidence="4">DUF2326 domain-containing protein</fullName>
    </submittedName>
</protein>
<sequence length="576" mass="66061">MKLLKLYSSNPNFKTINFNEGMNIVAGLQTSSLSTRTCNGIGKSTSLQLVHLLLGGQLDSKYPSDRTLQSYLSEYGTFSLDFKVGSVPYTSTVNFKSGIYYLNDEKIGKCKTFSSKLSEKILMGAISDVSFKQALNCFARRYLPGRNYYSDALMQQGRPTEDFYQRITNLSLLGLDVSLAKQFKSVREELDEIKKIKDSLQKANLTANESELRDLEDKLERLLKSKANFDIAPNYNELKRDADLLTDEMNKFRNEVFKIERDVRNKERALDESQEVKSVDLDRVEQIFTEAAFHFPNSVQVQLQQAQDFHVRIHSARRERLISQVKMLNDKREHLEALLTEKEERRDSILKDLDSKGALEEFNSIVEHIRTTENKIAELSSYQNTFAGVEKQKLALESKKAALNLKAIEYIDAQSAHIQGIEKKFRTLVRRFYDDHGGAIRIQKNSGDAKYLFDIEPYIQKDSSQGVGEVKIFCYDMLLFELNKKLLGFMAHDSALFGGVDLRQTKMMFKIALEMCEKHGLQYFVNINKDVYEKLISTAQEDDVLTIEDKQALLDGTVLELFDDKPEHTLFGEYFG</sequence>
<dbReference type="InterPro" id="IPR038729">
    <property type="entry name" value="Rad50/SbcC_AAA"/>
</dbReference>
<dbReference type="Proteomes" id="UP000215148">
    <property type="component" value="Chromosome 1"/>
</dbReference>
<keyword evidence="1" id="KW-0175">Coiled coil</keyword>
<dbReference type="KEGG" id="vqi:CCZ37_02090"/>
<evidence type="ECO:0000313" key="5">
    <source>
        <dbReference type="Proteomes" id="UP000215148"/>
    </source>
</evidence>
<evidence type="ECO:0000259" key="2">
    <source>
        <dbReference type="Pfam" id="PF10088"/>
    </source>
</evidence>
<feature type="domain" description="DUF2326" evidence="2">
    <location>
        <begin position="429"/>
        <end position="572"/>
    </location>
</feature>
<feature type="domain" description="Rad50/SbcC-type AAA" evidence="3">
    <location>
        <begin position="14"/>
        <end position="224"/>
    </location>
</feature>
<dbReference type="EMBL" id="CP022741">
    <property type="protein sequence ID" value="ASU21458.1"/>
    <property type="molecule type" value="Genomic_DNA"/>
</dbReference>
<name>A0A223MV63_9VIBR</name>
<feature type="coiled-coil region" evidence="1">
    <location>
        <begin position="183"/>
        <end position="269"/>
    </location>
</feature>
<gene>
    <name evidence="4" type="ORF">CCZ37_02090</name>
</gene>
<dbReference type="InterPro" id="IPR027417">
    <property type="entry name" value="P-loop_NTPase"/>
</dbReference>
<dbReference type="GO" id="GO:0006302">
    <property type="term" value="P:double-strand break repair"/>
    <property type="evidence" value="ECO:0007669"/>
    <property type="project" value="InterPro"/>
</dbReference>
<dbReference type="RefSeq" id="WP_080608636.1">
    <property type="nucleotide sequence ID" value="NZ_CAWNHI010000001.1"/>
</dbReference>
<reference evidence="4 5" key="1">
    <citation type="submission" date="2017-08" db="EMBL/GenBank/DDBJ databases">
        <title>The Vibrio qinghaiensis sp.-Q67 is a luminous bacteria isolated firstly from Qinghai lake, Qinghai province, China, which has been proved to be very sensitive to detect environmental and food pollutants. Therefore, complete genome analysis of V. qinghaiensis sp.-Q67 highlights the potential application of this strain on detection of hazards in the contaminated environments.</title>
        <authorList>
            <person name="Gong L."/>
        </authorList>
    </citation>
    <scope>NUCLEOTIDE SEQUENCE [LARGE SCALE GENOMIC DNA]</scope>
    <source>
        <strain evidence="4 5">Q67</strain>
    </source>
</reference>
<dbReference type="AlphaFoldDB" id="A0A223MV63"/>
<dbReference type="InterPro" id="IPR018760">
    <property type="entry name" value="DUF2326"/>
</dbReference>
<dbReference type="GO" id="GO:0016887">
    <property type="term" value="F:ATP hydrolysis activity"/>
    <property type="evidence" value="ECO:0007669"/>
    <property type="project" value="InterPro"/>
</dbReference>
<dbReference type="Pfam" id="PF10088">
    <property type="entry name" value="DUF2326"/>
    <property type="match status" value="1"/>
</dbReference>
<accession>A0A223MV63</accession>
<evidence type="ECO:0000259" key="3">
    <source>
        <dbReference type="Pfam" id="PF13476"/>
    </source>
</evidence>
<organism evidence="4 5">
    <name type="scientific">Vibrio qinghaiensis</name>
    <dbReference type="NCBI Taxonomy" id="2025808"/>
    <lineage>
        <taxon>Bacteria</taxon>
        <taxon>Pseudomonadati</taxon>
        <taxon>Pseudomonadota</taxon>
        <taxon>Gammaproteobacteria</taxon>
        <taxon>Vibrionales</taxon>
        <taxon>Vibrionaceae</taxon>
        <taxon>Vibrio</taxon>
    </lineage>
</organism>
<evidence type="ECO:0000313" key="4">
    <source>
        <dbReference type="EMBL" id="ASU21458.1"/>
    </source>
</evidence>